<name>A0A8S0YAE6_9GAMM</name>
<dbReference type="AlphaFoldDB" id="A0A8S0YAE6"/>
<proteinExistence type="predicted"/>
<comment type="caution">
    <text evidence="1">The sequence shown here is derived from an EMBL/GenBank/DDBJ whole genome shotgun (WGS) entry which is preliminary data.</text>
</comment>
<reference evidence="1 2" key="1">
    <citation type="submission" date="2020-02" db="EMBL/GenBank/DDBJ databases">
        <authorList>
            <person name="Hogendoorn C."/>
        </authorList>
    </citation>
    <scope>NUCLEOTIDE SEQUENCE [LARGE SCALE GENOMIC DNA]</scope>
    <source>
        <strain evidence="1">METHB21</strain>
    </source>
</reference>
<sequence>MIEAAIDFPTPGAGGKVDKVNLTQFGRAMKQVGIGMIAAYSPEARGRSERAFATHQGRLPKELALAGIADMEAANRYLRDVYRLAYNAEFAQPPLEEGSAFVPFLGGSLDDILCEQFERTVSKDNCVRFEGLTLQIPSERHRCHYIKAKVHVHRYQDGAVAIFHGSRQWAVYDEQGTYKQLEIKAVA</sequence>
<evidence type="ECO:0000313" key="1">
    <source>
        <dbReference type="EMBL" id="CAA9891725.1"/>
    </source>
</evidence>
<dbReference type="Proteomes" id="UP000494216">
    <property type="component" value="Unassembled WGS sequence"/>
</dbReference>
<gene>
    <name evidence="1" type="ORF">METHB2_490031</name>
</gene>
<dbReference type="EMBL" id="CADCXN010000079">
    <property type="protein sequence ID" value="CAA9891725.1"/>
    <property type="molecule type" value="Genomic_DNA"/>
</dbReference>
<keyword evidence="2" id="KW-1185">Reference proteome</keyword>
<protein>
    <submittedName>
        <fullName evidence="1">Transposase</fullName>
    </submittedName>
</protein>
<accession>A0A8S0YAE6</accession>
<organism evidence="1 2">
    <name type="scientific">Candidatus Methylobacter favarea</name>
    <dbReference type="NCBI Taxonomy" id="2707345"/>
    <lineage>
        <taxon>Bacteria</taxon>
        <taxon>Pseudomonadati</taxon>
        <taxon>Pseudomonadota</taxon>
        <taxon>Gammaproteobacteria</taxon>
        <taxon>Methylococcales</taxon>
        <taxon>Methylococcaceae</taxon>
        <taxon>Methylobacter</taxon>
    </lineage>
</organism>
<evidence type="ECO:0000313" key="2">
    <source>
        <dbReference type="Proteomes" id="UP000494216"/>
    </source>
</evidence>